<comment type="caution">
    <text evidence="1">The sequence shown here is derived from an EMBL/GenBank/DDBJ whole genome shotgun (WGS) entry which is preliminary data.</text>
</comment>
<reference evidence="1 2" key="1">
    <citation type="journal article" date="2022" name="bioRxiv">
        <title>The genome of the oomycete Peronosclerospora sorghi, a cosmopolitan pathogen of maize and sorghum, is inflated with dispersed pseudogenes.</title>
        <authorList>
            <person name="Fletcher K."/>
            <person name="Martin F."/>
            <person name="Isakeit T."/>
            <person name="Cavanaugh K."/>
            <person name="Magill C."/>
            <person name="Michelmore R."/>
        </authorList>
    </citation>
    <scope>NUCLEOTIDE SEQUENCE [LARGE SCALE GENOMIC DNA]</scope>
    <source>
        <strain evidence="1">P6</strain>
    </source>
</reference>
<protein>
    <submittedName>
        <fullName evidence="1">Uncharacterized protein</fullName>
    </submittedName>
</protein>
<proteinExistence type="predicted"/>
<sequence>MSPTTELYKGQNNGKEANAVTLYLKETEYINVVASDVYNAKEQALRTALCGRSTTEALVDKIRNESLEYRTKLDDNGAIQILFITKQDTEGLVSRGLVASC</sequence>
<name>A0ACC0WR04_9STRA</name>
<keyword evidence="2" id="KW-1185">Reference proteome</keyword>
<evidence type="ECO:0000313" key="2">
    <source>
        <dbReference type="Proteomes" id="UP001163321"/>
    </source>
</evidence>
<dbReference type="EMBL" id="CM047580">
    <property type="protein sequence ID" value="KAI9920726.1"/>
    <property type="molecule type" value="Genomic_DNA"/>
</dbReference>
<organism evidence="1 2">
    <name type="scientific">Peronosclerospora sorghi</name>
    <dbReference type="NCBI Taxonomy" id="230839"/>
    <lineage>
        <taxon>Eukaryota</taxon>
        <taxon>Sar</taxon>
        <taxon>Stramenopiles</taxon>
        <taxon>Oomycota</taxon>
        <taxon>Peronosporomycetes</taxon>
        <taxon>Peronosporales</taxon>
        <taxon>Peronosporaceae</taxon>
        <taxon>Peronosclerospora</taxon>
    </lineage>
</organism>
<accession>A0ACC0WR04</accession>
<dbReference type="Proteomes" id="UP001163321">
    <property type="component" value="Chromosome 1"/>
</dbReference>
<evidence type="ECO:0000313" key="1">
    <source>
        <dbReference type="EMBL" id="KAI9920726.1"/>
    </source>
</evidence>
<gene>
    <name evidence="1" type="ORF">PsorP6_000219</name>
</gene>